<evidence type="ECO:0000313" key="2">
    <source>
        <dbReference type="Proteomes" id="UP001159427"/>
    </source>
</evidence>
<accession>A0ABN8LJE6</accession>
<name>A0ABN8LJE6_9CNID</name>
<reference evidence="1 2" key="1">
    <citation type="submission" date="2022-05" db="EMBL/GenBank/DDBJ databases">
        <authorList>
            <consortium name="Genoscope - CEA"/>
            <person name="William W."/>
        </authorList>
    </citation>
    <scope>NUCLEOTIDE SEQUENCE [LARGE SCALE GENOMIC DNA]</scope>
</reference>
<organism evidence="1 2">
    <name type="scientific">Porites evermanni</name>
    <dbReference type="NCBI Taxonomy" id="104178"/>
    <lineage>
        <taxon>Eukaryota</taxon>
        <taxon>Metazoa</taxon>
        <taxon>Cnidaria</taxon>
        <taxon>Anthozoa</taxon>
        <taxon>Hexacorallia</taxon>
        <taxon>Scleractinia</taxon>
        <taxon>Fungiina</taxon>
        <taxon>Poritidae</taxon>
        <taxon>Porites</taxon>
    </lineage>
</organism>
<keyword evidence="2" id="KW-1185">Reference proteome</keyword>
<proteinExistence type="predicted"/>
<evidence type="ECO:0000313" key="1">
    <source>
        <dbReference type="EMBL" id="CAH3015763.1"/>
    </source>
</evidence>
<comment type="caution">
    <text evidence="1">The sequence shown here is derived from an EMBL/GenBank/DDBJ whole genome shotgun (WGS) entry which is preliminary data.</text>
</comment>
<dbReference type="EMBL" id="CALNXI010000028">
    <property type="protein sequence ID" value="CAH3015763.1"/>
    <property type="molecule type" value="Genomic_DNA"/>
</dbReference>
<dbReference type="Proteomes" id="UP001159427">
    <property type="component" value="Unassembled WGS sequence"/>
</dbReference>
<protein>
    <submittedName>
        <fullName evidence="1">Uncharacterized protein</fullName>
    </submittedName>
</protein>
<gene>
    <name evidence="1" type="ORF">PEVE_00020882</name>
</gene>
<sequence>MKMLFLILNNLLKQRQLIILIKQEKILNSSLITPVKLLQTFIHLKMTSERSKRRDFLSVIFTSKSISELQTEFQNRVLFLFLCQFLYDTFPVEENHDNDPPNNARKLNRCYLEVGNGIEYPPSHFSPCSAVPDYRPSSDVSRVFRDVMSY</sequence>
<feature type="non-terminal residue" evidence="1">
    <location>
        <position position="150"/>
    </location>
</feature>